<gene>
    <name evidence="2" type="ORF">SARC_05235</name>
</gene>
<dbReference type="AlphaFoldDB" id="A0A0L0G2Q7"/>
<protein>
    <submittedName>
        <fullName evidence="2">Uncharacterized protein</fullName>
    </submittedName>
</protein>
<dbReference type="Proteomes" id="UP000054560">
    <property type="component" value="Unassembled WGS sequence"/>
</dbReference>
<keyword evidence="3" id="KW-1185">Reference proteome</keyword>
<feature type="compositionally biased region" description="Polar residues" evidence="1">
    <location>
        <begin position="158"/>
        <end position="171"/>
    </location>
</feature>
<proteinExistence type="predicted"/>
<evidence type="ECO:0000256" key="1">
    <source>
        <dbReference type="SAM" id="MobiDB-lite"/>
    </source>
</evidence>
<dbReference type="GeneID" id="25905739"/>
<name>A0A0L0G2Q7_9EUKA</name>
<organism evidence="2 3">
    <name type="scientific">Sphaeroforma arctica JP610</name>
    <dbReference type="NCBI Taxonomy" id="667725"/>
    <lineage>
        <taxon>Eukaryota</taxon>
        <taxon>Ichthyosporea</taxon>
        <taxon>Ichthyophonida</taxon>
        <taxon>Sphaeroforma</taxon>
    </lineage>
</organism>
<evidence type="ECO:0000313" key="3">
    <source>
        <dbReference type="Proteomes" id="UP000054560"/>
    </source>
</evidence>
<dbReference type="RefSeq" id="XP_014156385.1">
    <property type="nucleotide sequence ID" value="XM_014300910.1"/>
</dbReference>
<dbReference type="EMBL" id="KQ241923">
    <property type="protein sequence ID" value="KNC82483.1"/>
    <property type="molecule type" value="Genomic_DNA"/>
</dbReference>
<reference evidence="2 3" key="1">
    <citation type="submission" date="2011-02" db="EMBL/GenBank/DDBJ databases">
        <title>The Genome Sequence of Sphaeroforma arctica JP610.</title>
        <authorList>
            <consortium name="The Broad Institute Genome Sequencing Platform"/>
            <person name="Russ C."/>
            <person name="Cuomo C."/>
            <person name="Young S.K."/>
            <person name="Zeng Q."/>
            <person name="Gargeya S."/>
            <person name="Alvarado L."/>
            <person name="Berlin A."/>
            <person name="Chapman S.B."/>
            <person name="Chen Z."/>
            <person name="Freedman E."/>
            <person name="Gellesch M."/>
            <person name="Goldberg J."/>
            <person name="Griggs A."/>
            <person name="Gujja S."/>
            <person name="Heilman E."/>
            <person name="Heiman D."/>
            <person name="Howarth C."/>
            <person name="Mehta T."/>
            <person name="Neiman D."/>
            <person name="Pearson M."/>
            <person name="Roberts A."/>
            <person name="Saif S."/>
            <person name="Shea T."/>
            <person name="Shenoy N."/>
            <person name="Sisk P."/>
            <person name="Stolte C."/>
            <person name="Sykes S."/>
            <person name="White J."/>
            <person name="Yandava C."/>
            <person name="Burger G."/>
            <person name="Gray M.W."/>
            <person name="Holland P.W.H."/>
            <person name="King N."/>
            <person name="Lang F.B.F."/>
            <person name="Roger A.J."/>
            <person name="Ruiz-Trillo I."/>
            <person name="Haas B."/>
            <person name="Nusbaum C."/>
            <person name="Birren B."/>
        </authorList>
    </citation>
    <scope>NUCLEOTIDE SEQUENCE [LARGE SCALE GENOMIC DNA]</scope>
    <source>
        <strain evidence="2 3">JP610</strain>
    </source>
</reference>
<sequence length="178" mass="19943">MGHNLRASRRHKSLRFNVYFGRRPNQLTDYNEPVTAPSTTVSWEKPLHNLEEAVRPQLDSIAAQYQEKMCASFDRQYQKKESNGYLTVTLVGLKPPENSDSVSDELLGLVKRASTTEAFTSNNHVQPNEETQLSSILDDRPSTRGGGTQETYCNEQMGSYNITSTPSTQTKAVKAKEA</sequence>
<evidence type="ECO:0000313" key="2">
    <source>
        <dbReference type="EMBL" id="KNC82483.1"/>
    </source>
</evidence>
<accession>A0A0L0G2Q7</accession>
<feature type="region of interest" description="Disordered" evidence="1">
    <location>
        <begin position="158"/>
        <end position="178"/>
    </location>
</feature>